<evidence type="ECO:0000313" key="2">
    <source>
        <dbReference type="Proteomes" id="UP000031036"/>
    </source>
</evidence>
<dbReference type="AlphaFoldDB" id="A0A0B2V201"/>
<dbReference type="EMBL" id="JPKZ01002688">
    <property type="protein sequence ID" value="KHN75487.1"/>
    <property type="molecule type" value="Genomic_DNA"/>
</dbReference>
<accession>A0A0B2V201</accession>
<keyword evidence="2" id="KW-1185">Reference proteome</keyword>
<gene>
    <name evidence="1" type="ORF">Tcan_16606</name>
</gene>
<organism evidence="1 2">
    <name type="scientific">Toxocara canis</name>
    <name type="common">Canine roundworm</name>
    <dbReference type="NCBI Taxonomy" id="6265"/>
    <lineage>
        <taxon>Eukaryota</taxon>
        <taxon>Metazoa</taxon>
        <taxon>Ecdysozoa</taxon>
        <taxon>Nematoda</taxon>
        <taxon>Chromadorea</taxon>
        <taxon>Rhabditida</taxon>
        <taxon>Spirurina</taxon>
        <taxon>Ascaridomorpha</taxon>
        <taxon>Ascaridoidea</taxon>
        <taxon>Toxocaridae</taxon>
        <taxon>Toxocara</taxon>
    </lineage>
</organism>
<protein>
    <submittedName>
        <fullName evidence="1">Uncharacterized protein</fullName>
    </submittedName>
</protein>
<evidence type="ECO:0000313" key="1">
    <source>
        <dbReference type="EMBL" id="KHN75487.1"/>
    </source>
</evidence>
<comment type="caution">
    <text evidence="1">The sequence shown here is derived from an EMBL/GenBank/DDBJ whole genome shotgun (WGS) entry which is preliminary data.</text>
</comment>
<dbReference type="Proteomes" id="UP000031036">
    <property type="component" value="Unassembled WGS sequence"/>
</dbReference>
<reference evidence="1 2" key="1">
    <citation type="submission" date="2014-11" db="EMBL/GenBank/DDBJ databases">
        <title>Genetic blueprint of the zoonotic pathogen Toxocara canis.</title>
        <authorList>
            <person name="Zhu X.-Q."/>
            <person name="Korhonen P.K."/>
            <person name="Cai H."/>
            <person name="Young N.D."/>
            <person name="Nejsum P."/>
            <person name="von Samson-Himmelstjerna G."/>
            <person name="Boag P.R."/>
            <person name="Tan P."/>
            <person name="Li Q."/>
            <person name="Min J."/>
            <person name="Yang Y."/>
            <person name="Wang X."/>
            <person name="Fang X."/>
            <person name="Hall R.S."/>
            <person name="Hofmann A."/>
            <person name="Sternberg P.W."/>
            <person name="Jex A.R."/>
            <person name="Gasser R.B."/>
        </authorList>
    </citation>
    <scope>NUCLEOTIDE SEQUENCE [LARGE SCALE GENOMIC DNA]</scope>
    <source>
        <strain evidence="1">PN_DK_2014</strain>
    </source>
</reference>
<name>A0A0B2V201_TOXCA</name>
<sequence length="63" mass="6796">MMSASSTFDDSSFALADQERIVGFTSPAPLATVLENLPLVYNTEARSLHRAASGSDEPSGWHR</sequence>
<proteinExistence type="predicted"/>